<gene>
    <name evidence="7" type="primary">aroK</name>
    <name evidence="8" type="ORF">A7A78_13490</name>
</gene>
<feature type="binding site" evidence="7">
    <location>
        <position position="120"/>
    </location>
    <ligand>
        <name>ATP</name>
        <dbReference type="ChEBI" id="CHEBI:30616"/>
    </ligand>
</feature>
<evidence type="ECO:0000256" key="3">
    <source>
        <dbReference type="ARBA" id="ARBA00022741"/>
    </source>
</evidence>
<dbReference type="PANTHER" id="PTHR21087">
    <property type="entry name" value="SHIKIMATE KINASE"/>
    <property type="match status" value="1"/>
</dbReference>
<evidence type="ECO:0000256" key="4">
    <source>
        <dbReference type="ARBA" id="ARBA00022777"/>
    </source>
</evidence>
<evidence type="ECO:0000256" key="6">
    <source>
        <dbReference type="ARBA" id="ARBA00023141"/>
    </source>
</evidence>
<feature type="binding site" evidence="7">
    <location>
        <position position="143"/>
    </location>
    <ligand>
        <name>substrate</name>
    </ligand>
</feature>
<dbReference type="InterPro" id="IPR027417">
    <property type="entry name" value="P-loop_NTPase"/>
</dbReference>
<keyword evidence="2 7" id="KW-0808">Transferase</keyword>
<keyword evidence="9" id="KW-1185">Reference proteome</keyword>
<comment type="caution">
    <text evidence="8">The sequence shown here is derived from an EMBL/GenBank/DDBJ whole genome shotgun (WGS) entry which is preliminary data.</text>
</comment>
<dbReference type="OrthoDB" id="9800332at2"/>
<dbReference type="GO" id="GO:0000287">
    <property type="term" value="F:magnesium ion binding"/>
    <property type="evidence" value="ECO:0007669"/>
    <property type="project" value="UniProtKB-UniRule"/>
</dbReference>
<evidence type="ECO:0000313" key="8">
    <source>
        <dbReference type="EMBL" id="OAD90876.1"/>
    </source>
</evidence>
<dbReference type="HAMAP" id="MF_00109">
    <property type="entry name" value="Shikimate_kinase"/>
    <property type="match status" value="1"/>
</dbReference>
<reference evidence="8 9" key="1">
    <citation type="submission" date="2016-05" db="EMBL/GenBank/DDBJ databases">
        <title>Genome sequencing of Vitellibacter soesokkakensis RSSK-12.</title>
        <authorList>
            <person name="Thevarajoo S."/>
            <person name="Selvaratnam C."/>
            <person name="Goh K.M."/>
            <person name="Chan K.-G."/>
            <person name="Chong C.S."/>
        </authorList>
    </citation>
    <scope>NUCLEOTIDE SEQUENCE [LARGE SCALE GENOMIC DNA]</scope>
    <source>
        <strain evidence="8 9">RSSK-12</strain>
    </source>
</reference>
<dbReference type="GO" id="GO:0005829">
    <property type="term" value="C:cytosol"/>
    <property type="evidence" value="ECO:0007669"/>
    <property type="project" value="TreeGrafter"/>
</dbReference>
<evidence type="ECO:0000256" key="5">
    <source>
        <dbReference type="ARBA" id="ARBA00022840"/>
    </source>
</evidence>
<name>A0A1A9LD22_9FLAO</name>
<comment type="cofactor">
    <cofactor evidence="7">
        <name>Mg(2+)</name>
        <dbReference type="ChEBI" id="CHEBI:18420"/>
    </cofactor>
    <text evidence="7">Binds 1 Mg(2+) ion per subunit.</text>
</comment>
<keyword evidence="5 7" id="KW-0067">ATP-binding</keyword>
<comment type="subunit">
    <text evidence="7">Monomer.</text>
</comment>
<dbReference type="CDD" id="cd00464">
    <property type="entry name" value="SK"/>
    <property type="match status" value="1"/>
</dbReference>
<dbReference type="SUPFAM" id="SSF52540">
    <property type="entry name" value="P-loop containing nucleoside triphosphate hydrolases"/>
    <property type="match status" value="1"/>
</dbReference>
<keyword evidence="7" id="KW-0460">Magnesium</keyword>
<dbReference type="InterPro" id="IPR031322">
    <property type="entry name" value="Shikimate/glucono_kinase"/>
</dbReference>
<evidence type="ECO:0000256" key="1">
    <source>
        <dbReference type="ARBA" id="ARBA00022605"/>
    </source>
</evidence>
<feature type="binding site" evidence="7">
    <location>
        <position position="14"/>
    </location>
    <ligand>
        <name>Mg(2+)</name>
        <dbReference type="ChEBI" id="CHEBI:18420"/>
    </ligand>
</feature>
<comment type="similarity">
    <text evidence="7">Belongs to the shikimate kinase family.</text>
</comment>
<dbReference type="AlphaFoldDB" id="A0A1A9LD22"/>
<dbReference type="EMBL" id="LXIE01000029">
    <property type="protein sequence ID" value="OAD90876.1"/>
    <property type="molecule type" value="Genomic_DNA"/>
</dbReference>
<comment type="caution">
    <text evidence="7">Lacks conserved residue(s) required for the propagation of feature annotation.</text>
</comment>
<organism evidence="8 9">
    <name type="scientific">Aequorivita soesokkakensis</name>
    <dbReference type="NCBI Taxonomy" id="1385699"/>
    <lineage>
        <taxon>Bacteria</taxon>
        <taxon>Pseudomonadati</taxon>
        <taxon>Bacteroidota</taxon>
        <taxon>Flavobacteriia</taxon>
        <taxon>Flavobacteriales</taxon>
        <taxon>Flavobacteriaceae</taxon>
        <taxon>Aequorivita</taxon>
    </lineage>
</organism>
<dbReference type="PANTHER" id="PTHR21087:SF16">
    <property type="entry name" value="SHIKIMATE KINASE 1, CHLOROPLASTIC"/>
    <property type="match status" value="1"/>
</dbReference>
<keyword evidence="7" id="KW-0963">Cytoplasm</keyword>
<dbReference type="RefSeq" id="WP_068762349.1">
    <property type="nucleotide sequence ID" value="NZ_LXIE01000029.1"/>
</dbReference>
<proteinExistence type="inferred from homology"/>
<dbReference type="InterPro" id="IPR000623">
    <property type="entry name" value="Shikimate_kinase/TSH1"/>
</dbReference>
<evidence type="ECO:0000256" key="7">
    <source>
        <dbReference type="HAMAP-Rule" id="MF_00109"/>
    </source>
</evidence>
<dbReference type="GO" id="GO:0004765">
    <property type="term" value="F:shikimate kinase activity"/>
    <property type="evidence" value="ECO:0007669"/>
    <property type="project" value="UniProtKB-UniRule"/>
</dbReference>
<keyword evidence="4 7" id="KW-0418">Kinase</keyword>
<evidence type="ECO:0000313" key="9">
    <source>
        <dbReference type="Proteomes" id="UP000077552"/>
    </source>
</evidence>
<keyword evidence="1 7" id="KW-0028">Amino-acid biosynthesis</keyword>
<keyword evidence="7" id="KW-0479">Metal-binding</keyword>
<comment type="catalytic activity">
    <reaction evidence="7">
        <text>shikimate + ATP = 3-phosphoshikimate + ADP + H(+)</text>
        <dbReference type="Rhea" id="RHEA:13121"/>
        <dbReference type="ChEBI" id="CHEBI:15378"/>
        <dbReference type="ChEBI" id="CHEBI:30616"/>
        <dbReference type="ChEBI" id="CHEBI:36208"/>
        <dbReference type="ChEBI" id="CHEBI:145989"/>
        <dbReference type="ChEBI" id="CHEBI:456216"/>
        <dbReference type="EC" id="2.7.1.71"/>
    </reaction>
</comment>
<dbReference type="GO" id="GO:0005524">
    <property type="term" value="F:ATP binding"/>
    <property type="evidence" value="ECO:0007669"/>
    <property type="project" value="UniProtKB-UniRule"/>
</dbReference>
<feature type="binding site" evidence="7">
    <location>
        <position position="56"/>
    </location>
    <ligand>
        <name>substrate</name>
    </ligand>
</feature>
<evidence type="ECO:0000256" key="2">
    <source>
        <dbReference type="ARBA" id="ARBA00022679"/>
    </source>
</evidence>
<keyword evidence="6 7" id="KW-0057">Aromatic amino acid biosynthesis</keyword>
<dbReference type="GO" id="GO:0009423">
    <property type="term" value="P:chorismate biosynthetic process"/>
    <property type="evidence" value="ECO:0007669"/>
    <property type="project" value="UniProtKB-UniRule"/>
</dbReference>
<protein>
    <recommendedName>
        <fullName evidence="7">Shikimate kinase</fullName>
        <shortName evidence="7">SK</shortName>
        <ecNumber evidence="7">2.7.1.71</ecNumber>
    </recommendedName>
</protein>
<dbReference type="Proteomes" id="UP000077552">
    <property type="component" value="Unassembled WGS sequence"/>
</dbReference>
<comment type="function">
    <text evidence="7">Catalyzes the specific phosphorylation of the 3-hydroxyl group of shikimic acid using ATP as a cosubstrate.</text>
</comment>
<dbReference type="GO" id="GO:0009073">
    <property type="term" value="P:aromatic amino acid family biosynthetic process"/>
    <property type="evidence" value="ECO:0007669"/>
    <property type="project" value="UniProtKB-KW"/>
</dbReference>
<feature type="binding site" evidence="7">
    <location>
        <position position="79"/>
    </location>
    <ligand>
        <name>substrate</name>
    </ligand>
</feature>
<dbReference type="Gene3D" id="3.40.50.300">
    <property type="entry name" value="P-loop containing nucleotide triphosphate hydrolases"/>
    <property type="match status" value="1"/>
</dbReference>
<comment type="subcellular location">
    <subcellularLocation>
        <location evidence="7">Cytoplasm</location>
    </subcellularLocation>
</comment>
<dbReference type="UniPathway" id="UPA00053">
    <property type="reaction ID" value="UER00088"/>
</dbReference>
<comment type="pathway">
    <text evidence="7">Metabolic intermediate biosynthesis; chorismate biosynthesis; chorismate from D-erythrose 4-phosphate and phosphoenolpyruvate: step 5/7.</text>
</comment>
<dbReference type="GO" id="GO:0008652">
    <property type="term" value="P:amino acid biosynthetic process"/>
    <property type="evidence" value="ECO:0007669"/>
    <property type="project" value="UniProtKB-KW"/>
</dbReference>
<accession>A0A1A9LD22</accession>
<dbReference type="EC" id="2.7.1.71" evidence="7"/>
<dbReference type="STRING" id="1385699.A7A78_13490"/>
<dbReference type="Pfam" id="PF01202">
    <property type="entry name" value="SKI"/>
    <property type="match status" value="1"/>
</dbReference>
<sequence>MKLILIGYMGSGKSSIGEKLSEVLNVPFKDLDSEIEKQEDSRITDVFSKKGEIYFRKIEKEVLKKTISKKENFVLATGGGTPCYADSMAFMSKMENVVTIYLKTSLDTLCERLFAEKAKRPLIAHLKSEGEVNDFIRKHLFERSYYYNQADLIVETENESIEKIVEKIILKLF</sequence>
<feature type="binding site" evidence="7">
    <location>
        <position position="32"/>
    </location>
    <ligand>
        <name>substrate</name>
    </ligand>
</feature>
<keyword evidence="3 7" id="KW-0547">Nucleotide-binding</keyword>
<feature type="binding site" evidence="7">
    <location>
        <begin position="10"/>
        <end position="15"/>
    </location>
    <ligand>
        <name>ATP</name>
        <dbReference type="ChEBI" id="CHEBI:30616"/>
    </ligand>
</feature>
<dbReference type="PRINTS" id="PR01100">
    <property type="entry name" value="SHIKIMTKNASE"/>
</dbReference>